<evidence type="ECO:0000313" key="5">
    <source>
        <dbReference type="EMBL" id="GII33838.1"/>
    </source>
</evidence>
<dbReference type="InterPro" id="IPR036412">
    <property type="entry name" value="HAD-like_sf"/>
</dbReference>
<dbReference type="GO" id="GO:0044281">
    <property type="term" value="P:small molecule metabolic process"/>
    <property type="evidence" value="ECO:0007669"/>
    <property type="project" value="UniProtKB-ARBA"/>
</dbReference>
<evidence type="ECO:0000256" key="4">
    <source>
        <dbReference type="ARBA" id="ARBA00022842"/>
    </source>
</evidence>
<dbReference type="SFLD" id="SFLDS00003">
    <property type="entry name" value="Haloacid_Dehalogenase"/>
    <property type="match status" value="1"/>
</dbReference>
<name>A0A8J3TWH6_9ACTN</name>
<dbReference type="Proteomes" id="UP000650628">
    <property type="component" value="Unassembled WGS sequence"/>
</dbReference>
<dbReference type="InterPro" id="IPR051400">
    <property type="entry name" value="HAD-like_hydrolase"/>
</dbReference>
<accession>A0A8J3TWH6</accession>
<evidence type="ECO:0000256" key="1">
    <source>
        <dbReference type="ARBA" id="ARBA00001946"/>
    </source>
</evidence>
<sequence>MQRLALFDLDNTLVDRAAGFRFWALEFCEAHGLDPSEVQWMIEADGDGLVPKEAFFAQVRDRFLLDDAVAALWAQYRERHPVLIPVCPGVLSGLTQLRQTGWKVGLVTNGFADMQSSTITNSGVSQNVDGWAISEAEGVRKPERRLFEIATERCGTTLTAGGWMIGDSVSADIGGGQAAGLRTIWIDRGRLWPDALSKPDHMVPDAAEAITVLLMQHAY</sequence>
<gene>
    <name evidence="5" type="ORF">Pmi06nite_72800</name>
</gene>
<dbReference type="GO" id="GO:0046872">
    <property type="term" value="F:metal ion binding"/>
    <property type="evidence" value="ECO:0007669"/>
    <property type="project" value="UniProtKB-KW"/>
</dbReference>
<comment type="caution">
    <text evidence="5">The sequence shown here is derived from an EMBL/GenBank/DDBJ whole genome shotgun (WGS) entry which is preliminary data.</text>
</comment>
<dbReference type="PANTHER" id="PTHR46470:SF2">
    <property type="entry name" value="GLYCERALDEHYDE 3-PHOSPHATE PHOSPHATASE"/>
    <property type="match status" value="1"/>
</dbReference>
<dbReference type="PANTHER" id="PTHR46470">
    <property type="entry name" value="N-ACYLNEURAMINATE-9-PHOSPHATASE"/>
    <property type="match status" value="1"/>
</dbReference>
<evidence type="ECO:0000256" key="3">
    <source>
        <dbReference type="ARBA" id="ARBA00022801"/>
    </source>
</evidence>
<dbReference type="SFLD" id="SFLDG01129">
    <property type="entry name" value="C1.5:_HAD__Beta-PGM__Phosphata"/>
    <property type="match status" value="1"/>
</dbReference>
<reference evidence="5 6" key="1">
    <citation type="submission" date="2021-01" db="EMBL/GenBank/DDBJ databases">
        <title>Whole genome shotgun sequence of Planotetraspora mira NBRC 15435.</title>
        <authorList>
            <person name="Komaki H."/>
            <person name="Tamura T."/>
        </authorList>
    </citation>
    <scope>NUCLEOTIDE SEQUENCE [LARGE SCALE GENOMIC DNA]</scope>
    <source>
        <strain evidence="5 6">NBRC 15435</strain>
    </source>
</reference>
<keyword evidence="3" id="KW-0378">Hydrolase</keyword>
<protein>
    <submittedName>
        <fullName evidence="5">Haloacid dehalogenase</fullName>
    </submittedName>
</protein>
<dbReference type="InterPro" id="IPR006439">
    <property type="entry name" value="HAD-SF_hydro_IA"/>
</dbReference>
<keyword evidence="6" id="KW-1185">Reference proteome</keyword>
<dbReference type="InterPro" id="IPR023214">
    <property type="entry name" value="HAD_sf"/>
</dbReference>
<comment type="cofactor">
    <cofactor evidence="1">
        <name>Mg(2+)</name>
        <dbReference type="ChEBI" id="CHEBI:18420"/>
    </cofactor>
</comment>
<dbReference type="EMBL" id="BOOO01000042">
    <property type="protein sequence ID" value="GII33838.1"/>
    <property type="molecule type" value="Genomic_DNA"/>
</dbReference>
<dbReference type="Gene3D" id="1.10.150.520">
    <property type="match status" value="1"/>
</dbReference>
<evidence type="ECO:0000313" key="6">
    <source>
        <dbReference type="Proteomes" id="UP000650628"/>
    </source>
</evidence>
<dbReference type="GO" id="GO:0016791">
    <property type="term" value="F:phosphatase activity"/>
    <property type="evidence" value="ECO:0007669"/>
    <property type="project" value="TreeGrafter"/>
</dbReference>
<organism evidence="5 6">
    <name type="scientific">Planotetraspora mira</name>
    <dbReference type="NCBI Taxonomy" id="58121"/>
    <lineage>
        <taxon>Bacteria</taxon>
        <taxon>Bacillati</taxon>
        <taxon>Actinomycetota</taxon>
        <taxon>Actinomycetes</taxon>
        <taxon>Streptosporangiales</taxon>
        <taxon>Streptosporangiaceae</taxon>
        <taxon>Planotetraspora</taxon>
    </lineage>
</organism>
<dbReference type="PRINTS" id="PR00413">
    <property type="entry name" value="HADHALOGNASE"/>
</dbReference>
<dbReference type="RefSeq" id="WP_203957657.1">
    <property type="nucleotide sequence ID" value="NZ_BOOO01000042.1"/>
</dbReference>
<proteinExistence type="predicted"/>
<keyword evidence="2" id="KW-0479">Metal-binding</keyword>
<dbReference type="Gene3D" id="3.40.50.1000">
    <property type="entry name" value="HAD superfamily/HAD-like"/>
    <property type="match status" value="1"/>
</dbReference>
<evidence type="ECO:0000256" key="2">
    <source>
        <dbReference type="ARBA" id="ARBA00022723"/>
    </source>
</evidence>
<keyword evidence="4" id="KW-0460">Magnesium</keyword>
<dbReference type="Pfam" id="PF00702">
    <property type="entry name" value="Hydrolase"/>
    <property type="match status" value="1"/>
</dbReference>
<dbReference type="AlphaFoldDB" id="A0A8J3TWH6"/>
<dbReference type="SUPFAM" id="SSF56784">
    <property type="entry name" value="HAD-like"/>
    <property type="match status" value="1"/>
</dbReference>